<evidence type="ECO:0000313" key="2">
    <source>
        <dbReference type="EMBL" id="ADJ21860.1"/>
    </source>
</evidence>
<keyword evidence="3" id="KW-1185">Reference proteome</keyword>
<dbReference type="HOGENOM" id="CLU_172435_1_1_5"/>
<feature type="region of interest" description="Disordered" evidence="1">
    <location>
        <begin position="1"/>
        <end position="84"/>
    </location>
</feature>
<dbReference type="eggNOG" id="ENOG5033GH8">
    <property type="taxonomic scope" value="Bacteria"/>
</dbReference>
<accession>D8JPG9</accession>
<dbReference type="AlphaFoldDB" id="D8JPG9"/>
<feature type="compositionally biased region" description="Low complexity" evidence="1">
    <location>
        <begin position="60"/>
        <end position="74"/>
    </location>
</feature>
<dbReference type="RefSeq" id="WP_013214079.1">
    <property type="nucleotide sequence ID" value="NC_014313.1"/>
</dbReference>
<dbReference type="Proteomes" id="UP000002033">
    <property type="component" value="Chromosome"/>
</dbReference>
<sequence length="84" mass="8646">MAKAETTSKRVSSAASKVLRSKSASKAEKAVAASALTQSRNPKETTGKKVASAASKILRSKTASKQAKSVAASALTQKVKAKKK</sequence>
<reference evidence="3" key="1">
    <citation type="journal article" date="2011" name="J. Bacteriol.">
        <title>Genome sequences of eight morphologically diverse alphaproteobacteria.</title>
        <authorList>
            <consortium name="US DOE Joint Genome Institute"/>
            <person name="Brown P.J."/>
            <person name="Kysela D.T."/>
            <person name="Buechlein A."/>
            <person name="Hemmerich C."/>
            <person name="Brun Y.V."/>
        </authorList>
    </citation>
    <scope>NUCLEOTIDE SEQUENCE [LARGE SCALE GENOMIC DNA]</scope>
    <source>
        <strain evidence="3">ATCC 51888 / DSM 1869 / NCIB 11706 / TK 0415</strain>
    </source>
</reference>
<dbReference type="EMBL" id="CP002083">
    <property type="protein sequence ID" value="ADJ21860.1"/>
    <property type="molecule type" value="Genomic_DNA"/>
</dbReference>
<gene>
    <name evidence="2" type="ordered locus">Hden_0033</name>
</gene>
<name>D8JPG9_HYPDA</name>
<evidence type="ECO:0000256" key="1">
    <source>
        <dbReference type="SAM" id="MobiDB-lite"/>
    </source>
</evidence>
<organism evidence="2 3">
    <name type="scientific">Hyphomicrobium denitrificans (strain ATCC 51888 / DSM 1869 / NCIMB 11706 / TK 0415)</name>
    <dbReference type="NCBI Taxonomy" id="582899"/>
    <lineage>
        <taxon>Bacteria</taxon>
        <taxon>Pseudomonadati</taxon>
        <taxon>Pseudomonadota</taxon>
        <taxon>Alphaproteobacteria</taxon>
        <taxon>Hyphomicrobiales</taxon>
        <taxon>Hyphomicrobiaceae</taxon>
        <taxon>Hyphomicrobium</taxon>
    </lineage>
</organism>
<evidence type="ECO:0000313" key="3">
    <source>
        <dbReference type="Proteomes" id="UP000002033"/>
    </source>
</evidence>
<proteinExistence type="predicted"/>
<protein>
    <submittedName>
        <fullName evidence="2">Uncharacterized protein</fullName>
    </submittedName>
</protein>
<dbReference type="KEGG" id="hdn:Hden_0033"/>